<reference evidence="2" key="1">
    <citation type="journal article" date="2019" name="Int. J. Syst. Evol. Microbiol.">
        <title>The Global Catalogue of Microorganisms (GCM) 10K type strain sequencing project: providing services to taxonomists for standard genome sequencing and annotation.</title>
        <authorList>
            <consortium name="The Broad Institute Genomics Platform"/>
            <consortium name="The Broad Institute Genome Sequencing Center for Infectious Disease"/>
            <person name="Wu L."/>
            <person name="Ma J."/>
        </authorList>
    </citation>
    <scope>NUCLEOTIDE SEQUENCE [LARGE SCALE GENOMIC DNA]</scope>
    <source>
        <strain evidence="2">CGMCC 1.9106</strain>
    </source>
</reference>
<accession>A0ABW2GRT2</accession>
<proteinExistence type="predicted"/>
<dbReference type="RefSeq" id="WP_376805986.1">
    <property type="nucleotide sequence ID" value="NZ_JBHTAC010000007.1"/>
</dbReference>
<evidence type="ECO:0000313" key="2">
    <source>
        <dbReference type="Proteomes" id="UP001596392"/>
    </source>
</evidence>
<protein>
    <submittedName>
        <fullName evidence="1">Uncharacterized protein</fullName>
    </submittedName>
</protein>
<organism evidence="1 2">
    <name type="scientific">Catellatospora aurea</name>
    <dbReference type="NCBI Taxonomy" id="1337874"/>
    <lineage>
        <taxon>Bacteria</taxon>
        <taxon>Bacillati</taxon>
        <taxon>Actinomycetota</taxon>
        <taxon>Actinomycetes</taxon>
        <taxon>Micromonosporales</taxon>
        <taxon>Micromonosporaceae</taxon>
        <taxon>Catellatospora</taxon>
    </lineage>
</organism>
<sequence>MSLKDRLSDWVDADGAAYSLALELGVFDQGIPFGEVKYLFWTVNPVGDGLHAALLVLVEAGVLEMRDDHAFRWSPGFAVKAVQTLRESAEG</sequence>
<dbReference type="Proteomes" id="UP001596392">
    <property type="component" value="Unassembled WGS sequence"/>
</dbReference>
<dbReference type="EMBL" id="JBHTAC010000007">
    <property type="protein sequence ID" value="MFC7242660.1"/>
    <property type="molecule type" value="Genomic_DNA"/>
</dbReference>
<comment type="caution">
    <text evidence="1">The sequence shown here is derived from an EMBL/GenBank/DDBJ whole genome shotgun (WGS) entry which is preliminary data.</text>
</comment>
<keyword evidence="2" id="KW-1185">Reference proteome</keyword>
<name>A0ABW2GRT2_9ACTN</name>
<evidence type="ECO:0000313" key="1">
    <source>
        <dbReference type="EMBL" id="MFC7242660.1"/>
    </source>
</evidence>
<gene>
    <name evidence="1" type="ORF">ACFQO7_09225</name>
</gene>